<dbReference type="Gene3D" id="2.40.50.40">
    <property type="match status" value="1"/>
</dbReference>
<dbReference type="CDD" id="cd00024">
    <property type="entry name" value="CD_CSD"/>
    <property type="match status" value="1"/>
</dbReference>
<dbReference type="AlphaFoldDB" id="A0A1A8NKL8"/>
<protein>
    <recommendedName>
        <fullName evidence="2">Chromo domain-containing protein</fullName>
    </recommendedName>
</protein>
<name>A0A1A8NKL8_9TELE</name>
<dbReference type="InterPro" id="IPR000953">
    <property type="entry name" value="Chromo/chromo_shadow_dom"/>
</dbReference>
<evidence type="ECO:0000259" key="2">
    <source>
        <dbReference type="PROSITE" id="PS50013"/>
    </source>
</evidence>
<dbReference type="InterPro" id="IPR016197">
    <property type="entry name" value="Chromo-like_dom_sf"/>
</dbReference>
<evidence type="ECO:0000256" key="1">
    <source>
        <dbReference type="ARBA" id="ARBA00004123"/>
    </source>
</evidence>
<evidence type="ECO:0000313" key="3">
    <source>
        <dbReference type="EMBL" id="SBR69580.1"/>
    </source>
</evidence>
<dbReference type="GO" id="GO:0005634">
    <property type="term" value="C:nucleus"/>
    <property type="evidence" value="ECO:0007669"/>
    <property type="project" value="UniProtKB-SubCell"/>
</dbReference>
<dbReference type="Gene3D" id="3.30.420.10">
    <property type="entry name" value="Ribonuclease H-like superfamily/Ribonuclease H"/>
    <property type="match status" value="1"/>
</dbReference>
<gene>
    <name evidence="3" type="primary">CU459095.1</name>
</gene>
<dbReference type="SUPFAM" id="SSF54160">
    <property type="entry name" value="Chromo domain-like"/>
    <property type="match status" value="1"/>
</dbReference>
<dbReference type="InterPro" id="IPR056924">
    <property type="entry name" value="SH3_Tf2-1"/>
</dbReference>
<sequence length="249" mass="27680">MNQELGAMLRCVCSIHPSSWSTHLPWVEYAHNSHISTATGQSPFEASLGFQPSLFPTQSAPGSSVPQFLRWARRAWRSTRAALDRTARRNKQLADRRRRPAPVYAPGQSVWLSSKDIPLKASARKLSPRFIGPFKVLDVPSATTVRLDLPSSLRVHPVFHVSLVKPVVTSPLCPVPAPPPPARMHQGGLIYTVRRILDSRPRGRGTQYLVDWEGYGPEDRSWVPRSSILDPSLIRDFEAATARTPGGVR</sequence>
<dbReference type="InterPro" id="IPR023780">
    <property type="entry name" value="Chromo_domain"/>
</dbReference>
<dbReference type="EMBL" id="HAEG01003615">
    <property type="protein sequence ID" value="SBR69580.1"/>
    <property type="molecule type" value="Transcribed_RNA"/>
</dbReference>
<accession>A0A1A8NKL8</accession>
<reference evidence="3" key="1">
    <citation type="submission" date="2016-05" db="EMBL/GenBank/DDBJ databases">
        <authorList>
            <person name="Lavstsen T."/>
            <person name="Jespersen J.S."/>
        </authorList>
    </citation>
    <scope>NUCLEOTIDE SEQUENCE</scope>
    <source>
        <tissue evidence="3">Brain</tissue>
    </source>
</reference>
<feature type="domain" description="Chromo" evidence="2">
    <location>
        <begin position="191"/>
        <end position="238"/>
    </location>
</feature>
<dbReference type="Pfam" id="PF00385">
    <property type="entry name" value="Chromo"/>
    <property type="match status" value="1"/>
</dbReference>
<reference evidence="3" key="2">
    <citation type="submission" date="2016-06" db="EMBL/GenBank/DDBJ databases">
        <title>The genome of a short-lived fish provides insights into sex chromosome evolution and the genetic control of aging.</title>
        <authorList>
            <person name="Reichwald K."/>
            <person name="Felder M."/>
            <person name="Petzold A."/>
            <person name="Koch P."/>
            <person name="Groth M."/>
            <person name="Platzer M."/>
        </authorList>
    </citation>
    <scope>NUCLEOTIDE SEQUENCE</scope>
    <source>
        <tissue evidence="3">Brain</tissue>
    </source>
</reference>
<dbReference type="PROSITE" id="PS50013">
    <property type="entry name" value="CHROMO_2"/>
    <property type="match status" value="1"/>
</dbReference>
<proteinExistence type="predicted"/>
<dbReference type="PANTHER" id="PTHR45835">
    <property type="entry name" value="YALI0A06105P"/>
    <property type="match status" value="1"/>
</dbReference>
<dbReference type="SMART" id="SM00298">
    <property type="entry name" value="CHROMO"/>
    <property type="match status" value="1"/>
</dbReference>
<dbReference type="GO" id="GO:0003676">
    <property type="term" value="F:nucleic acid binding"/>
    <property type="evidence" value="ECO:0007669"/>
    <property type="project" value="InterPro"/>
</dbReference>
<dbReference type="InterPro" id="IPR036397">
    <property type="entry name" value="RNaseH_sf"/>
</dbReference>
<comment type="subcellular location">
    <subcellularLocation>
        <location evidence="1">Nucleus</location>
    </subcellularLocation>
</comment>
<organism evidence="3">
    <name type="scientific">Nothobranchius pienaari</name>
    <dbReference type="NCBI Taxonomy" id="704102"/>
    <lineage>
        <taxon>Eukaryota</taxon>
        <taxon>Metazoa</taxon>
        <taxon>Chordata</taxon>
        <taxon>Craniata</taxon>
        <taxon>Vertebrata</taxon>
        <taxon>Euteleostomi</taxon>
        <taxon>Actinopterygii</taxon>
        <taxon>Neopterygii</taxon>
        <taxon>Teleostei</taxon>
        <taxon>Neoteleostei</taxon>
        <taxon>Acanthomorphata</taxon>
        <taxon>Ovalentaria</taxon>
        <taxon>Atherinomorphae</taxon>
        <taxon>Cyprinodontiformes</taxon>
        <taxon>Nothobranchiidae</taxon>
        <taxon>Nothobranchius</taxon>
    </lineage>
</organism>
<dbReference type="Pfam" id="PF24626">
    <property type="entry name" value="SH3_Tf2-1"/>
    <property type="match status" value="1"/>
</dbReference>
<dbReference type="PANTHER" id="PTHR45835:SF99">
    <property type="entry name" value="CHROMO DOMAIN-CONTAINING PROTEIN-RELATED"/>
    <property type="match status" value="1"/>
</dbReference>